<dbReference type="Pfam" id="PF16313">
    <property type="entry name" value="DUF4953"/>
    <property type="match status" value="1"/>
</dbReference>
<dbReference type="Gene3D" id="3.40.390.10">
    <property type="entry name" value="Collagenase (Catalytic Domain)"/>
    <property type="match status" value="1"/>
</dbReference>
<evidence type="ECO:0000259" key="2">
    <source>
        <dbReference type="Pfam" id="PF16313"/>
    </source>
</evidence>
<feature type="chain" id="PRO_5025070132" description="Peptidase" evidence="1">
    <location>
        <begin position="20"/>
        <end position="798"/>
    </location>
</feature>
<dbReference type="InterPro" id="IPR033428">
    <property type="entry name" value="DUF5118"/>
</dbReference>
<reference evidence="5 6" key="1">
    <citation type="submission" date="2019-08" db="EMBL/GenBank/DDBJ databases">
        <title>Complete genome sequence of Candidatus Uab amorphum.</title>
        <authorList>
            <person name="Shiratori T."/>
            <person name="Suzuki S."/>
            <person name="Kakizawa Y."/>
            <person name="Ishida K."/>
        </authorList>
    </citation>
    <scope>NUCLEOTIDE SEQUENCE [LARGE SCALE GENOMIC DNA]</scope>
    <source>
        <strain evidence="5 6">SRT547</strain>
    </source>
</reference>
<evidence type="ECO:0008006" key="7">
    <source>
        <dbReference type="Google" id="ProtNLM"/>
    </source>
</evidence>
<keyword evidence="6" id="KW-1185">Reference proteome</keyword>
<name>A0A5S9IQU2_UABAM</name>
<dbReference type="KEGG" id="uam:UABAM_03859"/>
<dbReference type="PANTHER" id="PTHR38478">
    <property type="entry name" value="PEPTIDASE M1A AND M12B"/>
    <property type="match status" value="1"/>
</dbReference>
<dbReference type="RefSeq" id="WP_173013421.1">
    <property type="nucleotide sequence ID" value="NZ_AP019860.1"/>
</dbReference>
<feature type="domain" description="DUF5117" evidence="3">
    <location>
        <begin position="76"/>
        <end position="268"/>
    </location>
</feature>
<dbReference type="InterPro" id="IPR033413">
    <property type="entry name" value="DUF5117"/>
</dbReference>
<evidence type="ECO:0000259" key="3">
    <source>
        <dbReference type="Pfam" id="PF17148"/>
    </source>
</evidence>
<dbReference type="Pfam" id="PF17162">
    <property type="entry name" value="DUF5118"/>
    <property type="match status" value="1"/>
</dbReference>
<dbReference type="Pfam" id="PF17148">
    <property type="entry name" value="DUF5117"/>
    <property type="match status" value="1"/>
</dbReference>
<evidence type="ECO:0000313" key="5">
    <source>
        <dbReference type="EMBL" id="BBM85490.1"/>
    </source>
</evidence>
<dbReference type="InterPro" id="IPR034032">
    <property type="entry name" value="Zn_MMP-like_bac"/>
</dbReference>
<gene>
    <name evidence="5" type="ORF">UABAM_03859</name>
</gene>
<feature type="domain" description="DUF5118" evidence="4">
    <location>
        <begin position="24"/>
        <end position="63"/>
    </location>
</feature>
<feature type="signal peptide" evidence="1">
    <location>
        <begin position="1"/>
        <end position="19"/>
    </location>
</feature>
<organism evidence="5 6">
    <name type="scientific">Uabimicrobium amorphum</name>
    <dbReference type="NCBI Taxonomy" id="2596890"/>
    <lineage>
        <taxon>Bacteria</taxon>
        <taxon>Pseudomonadati</taxon>
        <taxon>Planctomycetota</taxon>
        <taxon>Candidatus Uabimicrobiia</taxon>
        <taxon>Candidatus Uabimicrobiales</taxon>
        <taxon>Candidatus Uabimicrobiaceae</taxon>
        <taxon>Candidatus Uabimicrobium</taxon>
    </lineage>
</organism>
<protein>
    <recommendedName>
        <fullName evidence="7">Peptidase</fullName>
    </recommendedName>
</protein>
<dbReference type="PANTHER" id="PTHR38478:SF1">
    <property type="entry name" value="ZINC DEPENDENT METALLOPROTEASE DOMAIN LIPOPROTEIN"/>
    <property type="match status" value="1"/>
</dbReference>
<dbReference type="CDD" id="cd04276">
    <property type="entry name" value="ZnMc_MMP_like_2"/>
    <property type="match status" value="1"/>
</dbReference>
<evidence type="ECO:0000313" key="6">
    <source>
        <dbReference type="Proteomes" id="UP000326354"/>
    </source>
</evidence>
<evidence type="ECO:0000256" key="1">
    <source>
        <dbReference type="SAM" id="SignalP"/>
    </source>
</evidence>
<dbReference type="InterPro" id="IPR032534">
    <property type="entry name" value="EcxA_zinc-bd"/>
</dbReference>
<proteinExistence type="predicted"/>
<dbReference type="AlphaFoldDB" id="A0A5S9IQU2"/>
<accession>A0A5S9IQU2</accession>
<feature type="domain" description="EcxA zinc-binding" evidence="2">
    <location>
        <begin position="394"/>
        <end position="697"/>
    </location>
</feature>
<dbReference type="InterPro" id="IPR024079">
    <property type="entry name" value="MetalloPept_cat_dom_sf"/>
</dbReference>
<dbReference type="Proteomes" id="UP000326354">
    <property type="component" value="Chromosome"/>
</dbReference>
<sequence>MKNLLCVLLVCMCSLVAQTITSYTKNMKKHQGFFTFYWEEDRGQLFLEIENFQQQFLYVNYLTTGVGSNDIGLDRGQLGDNRVVYFSKVGGKVLLIEPNLKYRAITENIQERRSVEEAFAKSVLAGFHIVAREDSRVLVNASQFFLRDVHNVIEALQRSNQGKYMLDKNRSALYVPRCKSFPQNTEIEALLTFAGKAPGNWVRSVTPTPTAITVRQHHSFVQLPDNKYRVRHSDPRGGFFTVNFANYSAKPHQDMSTRLIRRHRLQKKFPQKKISEPVKAITYYVDNGIPEPIKSAIIEGASWWNEAFTAAGYKDAFQVKILPKNVDPQDIRYNVIQWIHRSTRGWSYGPAVVDPRTGEIIKAHVVLGSLRIRQDYLISEGLLSPYVGKVEKDNPMLKLALARLRQLAAHEVGHTLGLRHNFAASVNERASVMDYPHPKVKINEDSSFDLSDAYAVGIGEWDKVAIQFGYQTFVKDEQRALQKILKQAQEFSFISDSDARPAGSAHPYAHLWDNGRSAVNELEHVLEVRRLALKRFGENSIPPGTPWAKLHDVLVPIYFFHRYQTEAAAKLIGGLNYTYAARGDGQLVTKFISSFQQKRALDMLLKTLHVDHLAISEKIVKLIPPRPEELPQTRELLPRRTGVTFDPLSAAQVAANFTLSLLLNPQRASRLVEFHARNPSLPSLEMVIDSILLKTWYRPLPKDRYEARIHEIINDTTLTALIRLAKNDNVHPQVQAIAGYKLKELSIFLEDEVENLNIPLSVVYYSIQRMKSMTVKATTELKMPPGSPIGCCESLHFK</sequence>
<keyword evidence="1" id="KW-0732">Signal</keyword>
<evidence type="ECO:0000259" key="4">
    <source>
        <dbReference type="Pfam" id="PF17162"/>
    </source>
</evidence>
<dbReference type="EMBL" id="AP019860">
    <property type="protein sequence ID" value="BBM85490.1"/>
    <property type="molecule type" value="Genomic_DNA"/>
</dbReference>
<dbReference type="GO" id="GO:0008237">
    <property type="term" value="F:metallopeptidase activity"/>
    <property type="evidence" value="ECO:0007669"/>
    <property type="project" value="InterPro"/>
</dbReference>
<dbReference type="SUPFAM" id="SSF55486">
    <property type="entry name" value="Metalloproteases ('zincins'), catalytic domain"/>
    <property type="match status" value="1"/>
</dbReference>